<reference evidence="1 2" key="1">
    <citation type="journal article" date="2008" name="Proc. Natl. Acad. Sci. U.S.A.">
        <title>The genome of Cyanothece 51142, a unicellular diazotrophic cyanobacterium important in the marine nitrogen cycle.</title>
        <authorList>
            <person name="Welsh E.A."/>
            <person name="Liberton M."/>
            <person name="Stoeckel J."/>
            <person name="Loh T."/>
            <person name="Elvitigala T."/>
            <person name="Wang C."/>
            <person name="Wollam A."/>
            <person name="Fulton R.S."/>
            <person name="Clifton S.W."/>
            <person name="Jacobs J.M."/>
            <person name="Aurora R."/>
            <person name="Ghosh B.K."/>
            <person name="Sherman L.A."/>
            <person name="Smith R.D."/>
            <person name="Wilson R.K."/>
            <person name="Pakrasi H.B."/>
        </authorList>
    </citation>
    <scope>NUCLEOTIDE SEQUENCE [LARGE SCALE GENOMIC DNA]</scope>
    <source>
        <strain evidence="2">ATCC 51142 / BH68</strain>
    </source>
</reference>
<dbReference type="Proteomes" id="UP000001203">
    <property type="component" value="Chromosome circular"/>
</dbReference>
<dbReference type="PANTHER" id="PTHR46737:SF2">
    <property type="entry name" value="OS02G0827600 PROTEIN"/>
    <property type="match status" value="1"/>
</dbReference>
<dbReference type="EMBL" id="CP000806">
    <property type="protein sequence ID" value="ACB49483.1"/>
    <property type="molecule type" value="Genomic_DNA"/>
</dbReference>
<evidence type="ECO:0000313" key="1">
    <source>
        <dbReference type="EMBL" id="ACB49483.1"/>
    </source>
</evidence>
<gene>
    <name evidence="1" type="ordered locus">cce_0131</name>
</gene>
<dbReference type="KEGG" id="cyt:cce_0131"/>
<name>B1WZB7_CROS5</name>
<dbReference type="Pfam" id="PF12049">
    <property type="entry name" value="DUF3531"/>
    <property type="match status" value="1"/>
</dbReference>
<dbReference type="AlphaFoldDB" id="B1WZB7"/>
<dbReference type="STRING" id="43989.cce_0131"/>
<accession>B1WZB7</accession>
<sequence length="163" mass="19281">MFQFNLCCDMEVQFREFNPFDLWIWLEFETVPSPMERQYVEEVFNSWFYLGKLGGFNAENLQVQDMGVEISYMDYDTKVSDDMMMAPMHNMAEFEYEGVWGRCWFDLGTSDLIALDILINALTQLSRELIVIKRVIIGGENEDWPIANKRQAMFAEEVEETEY</sequence>
<dbReference type="HOGENOM" id="CLU_073961_3_0_3"/>
<dbReference type="PANTHER" id="PTHR46737">
    <property type="entry name" value="OS02G0827600 PROTEIN"/>
    <property type="match status" value="1"/>
</dbReference>
<dbReference type="eggNOG" id="ENOG50302MH">
    <property type="taxonomic scope" value="Bacteria"/>
</dbReference>
<evidence type="ECO:0000313" key="2">
    <source>
        <dbReference type="Proteomes" id="UP000001203"/>
    </source>
</evidence>
<dbReference type="InterPro" id="IPR021920">
    <property type="entry name" value="DUF3531"/>
</dbReference>
<keyword evidence="2" id="KW-1185">Reference proteome</keyword>
<proteinExistence type="predicted"/>
<organism evidence="1 2">
    <name type="scientific">Crocosphaera subtropica (strain ATCC 51142 / BH68)</name>
    <name type="common">Cyanothece sp. (strain ATCC 51142)</name>
    <dbReference type="NCBI Taxonomy" id="43989"/>
    <lineage>
        <taxon>Bacteria</taxon>
        <taxon>Bacillati</taxon>
        <taxon>Cyanobacteriota</taxon>
        <taxon>Cyanophyceae</taxon>
        <taxon>Oscillatoriophycideae</taxon>
        <taxon>Chroococcales</taxon>
        <taxon>Aphanothecaceae</taxon>
        <taxon>Crocosphaera</taxon>
        <taxon>Crocosphaera subtropica</taxon>
    </lineage>
</organism>
<protein>
    <submittedName>
        <fullName evidence="1">Uncharacterized protein</fullName>
    </submittedName>
</protein>